<dbReference type="Proteomes" id="UP000886998">
    <property type="component" value="Unassembled WGS sequence"/>
</dbReference>
<dbReference type="OrthoDB" id="10345709at2759"/>
<dbReference type="AlphaFoldDB" id="A0A8X6YUV5"/>
<comment type="caution">
    <text evidence="2">The sequence shown here is derived from an EMBL/GenBank/DDBJ whole genome shotgun (WGS) entry which is preliminary data.</text>
</comment>
<keyword evidence="3" id="KW-1185">Reference proteome</keyword>
<proteinExistence type="predicted"/>
<gene>
    <name evidence="2" type="ORF">TNIN_227971</name>
</gene>
<feature type="transmembrane region" description="Helical" evidence="1">
    <location>
        <begin position="83"/>
        <end position="101"/>
    </location>
</feature>
<keyword evidence="1" id="KW-0472">Membrane</keyword>
<evidence type="ECO:0000256" key="1">
    <source>
        <dbReference type="SAM" id="Phobius"/>
    </source>
</evidence>
<evidence type="ECO:0000313" key="3">
    <source>
        <dbReference type="Proteomes" id="UP000886998"/>
    </source>
</evidence>
<dbReference type="EMBL" id="BMAV01022875">
    <property type="protein sequence ID" value="GFY78219.1"/>
    <property type="molecule type" value="Genomic_DNA"/>
</dbReference>
<organism evidence="2 3">
    <name type="scientific">Trichonephila inaurata madagascariensis</name>
    <dbReference type="NCBI Taxonomy" id="2747483"/>
    <lineage>
        <taxon>Eukaryota</taxon>
        <taxon>Metazoa</taxon>
        <taxon>Ecdysozoa</taxon>
        <taxon>Arthropoda</taxon>
        <taxon>Chelicerata</taxon>
        <taxon>Arachnida</taxon>
        <taxon>Araneae</taxon>
        <taxon>Araneomorphae</taxon>
        <taxon>Entelegynae</taxon>
        <taxon>Araneoidea</taxon>
        <taxon>Nephilidae</taxon>
        <taxon>Trichonephila</taxon>
        <taxon>Trichonephila inaurata</taxon>
    </lineage>
</organism>
<name>A0A8X6YUV5_9ARAC</name>
<keyword evidence="1" id="KW-1133">Transmembrane helix</keyword>
<keyword evidence="1" id="KW-0812">Transmembrane</keyword>
<protein>
    <submittedName>
        <fullName evidence="2">Uncharacterized protein</fullName>
    </submittedName>
</protein>
<reference evidence="2" key="1">
    <citation type="submission" date="2020-08" db="EMBL/GenBank/DDBJ databases">
        <title>Multicomponent nature underlies the extraordinary mechanical properties of spider dragline silk.</title>
        <authorList>
            <person name="Kono N."/>
            <person name="Nakamura H."/>
            <person name="Mori M."/>
            <person name="Yoshida Y."/>
            <person name="Ohtoshi R."/>
            <person name="Malay A.D."/>
            <person name="Moran D.A.P."/>
            <person name="Tomita M."/>
            <person name="Numata K."/>
            <person name="Arakawa K."/>
        </authorList>
    </citation>
    <scope>NUCLEOTIDE SEQUENCE</scope>
</reference>
<evidence type="ECO:0000313" key="2">
    <source>
        <dbReference type="EMBL" id="GFY78219.1"/>
    </source>
</evidence>
<accession>A0A8X6YUV5</accession>
<sequence length="104" mass="11657">MTRSATDVPDTFFFHSKIEEELLKRISSLDIPSKHFMPFPNPYPHPNIPEIDLVRRTMGRMVNSRGLFSLMGRCPIRSRTQTTGVGMQALIAILVVALVSVEGS</sequence>